<dbReference type="EMBL" id="BARV01005532">
    <property type="protein sequence ID" value="GAI15919.1"/>
    <property type="molecule type" value="Genomic_DNA"/>
</dbReference>
<accession>X1NB96</accession>
<dbReference type="AlphaFoldDB" id="X1NB96"/>
<evidence type="ECO:0000313" key="1">
    <source>
        <dbReference type="EMBL" id="GAI15919.1"/>
    </source>
</evidence>
<reference evidence="1" key="1">
    <citation type="journal article" date="2014" name="Front. Microbiol.">
        <title>High frequency of phylogenetically diverse reductive dehalogenase-homologous genes in deep subseafloor sedimentary metagenomes.</title>
        <authorList>
            <person name="Kawai M."/>
            <person name="Futagami T."/>
            <person name="Toyoda A."/>
            <person name="Takaki Y."/>
            <person name="Nishi S."/>
            <person name="Hori S."/>
            <person name="Arai W."/>
            <person name="Tsubouchi T."/>
            <person name="Morono Y."/>
            <person name="Uchiyama I."/>
            <person name="Ito T."/>
            <person name="Fujiyama A."/>
            <person name="Inagaki F."/>
            <person name="Takami H."/>
        </authorList>
    </citation>
    <scope>NUCLEOTIDE SEQUENCE</scope>
    <source>
        <strain evidence="1">Expedition CK06-06</strain>
    </source>
</reference>
<feature type="non-terminal residue" evidence="1">
    <location>
        <position position="1"/>
    </location>
</feature>
<gene>
    <name evidence="1" type="ORF">S06H3_11430</name>
</gene>
<comment type="caution">
    <text evidence="1">The sequence shown here is derived from an EMBL/GenBank/DDBJ whole genome shotgun (WGS) entry which is preliminary data.</text>
</comment>
<name>X1NB96_9ZZZZ</name>
<organism evidence="1">
    <name type="scientific">marine sediment metagenome</name>
    <dbReference type="NCBI Taxonomy" id="412755"/>
    <lineage>
        <taxon>unclassified sequences</taxon>
        <taxon>metagenomes</taxon>
        <taxon>ecological metagenomes</taxon>
    </lineage>
</organism>
<proteinExistence type="predicted"/>
<protein>
    <submittedName>
        <fullName evidence="1">Uncharacterized protein</fullName>
    </submittedName>
</protein>
<sequence length="30" mass="3491">FQRGKEPLESGLIFVGNVERANYTFRLADY</sequence>